<gene>
    <name evidence="2" type="ORF">GTOL_13013</name>
</gene>
<dbReference type="Pfam" id="PF06980">
    <property type="entry name" value="DUF1302"/>
    <property type="match status" value="1"/>
</dbReference>
<dbReference type="InterPro" id="IPR010727">
    <property type="entry name" value="DUF1302"/>
</dbReference>
<accession>A0A916N1N4</accession>
<organism evidence="2 3">
    <name type="scientific">Georgfuchsia toluolica</name>
    <dbReference type="NCBI Taxonomy" id="424218"/>
    <lineage>
        <taxon>Bacteria</taxon>
        <taxon>Pseudomonadati</taxon>
        <taxon>Pseudomonadota</taxon>
        <taxon>Betaproteobacteria</taxon>
        <taxon>Nitrosomonadales</taxon>
        <taxon>Sterolibacteriaceae</taxon>
        <taxon>Georgfuchsia</taxon>
    </lineage>
</organism>
<evidence type="ECO:0000313" key="3">
    <source>
        <dbReference type="Proteomes" id="UP000742786"/>
    </source>
</evidence>
<name>A0A916N1N4_9PROT</name>
<keyword evidence="1" id="KW-0732">Signal</keyword>
<dbReference type="Proteomes" id="UP000742786">
    <property type="component" value="Unassembled WGS sequence"/>
</dbReference>
<comment type="caution">
    <text evidence="2">The sequence shown here is derived from an EMBL/GenBank/DDBJ whole genome shotgun (WGS) entry which is preliminary data.</text>
</comment>
<dbReference type="RefSeq" id="WP_220636906.1">
    <property type="nucleotide sequence ID" value="NZ_CAJQUM010000001.1"/>
</dbReference>
<proteinExistence type="predicted"/>
<dbReference type="EMBL" id="CAJQUM010000001">
    <property type="protein sequence ID" value="CAG4885130.1"/>
    <property type="molecule type" value="Genomic_DNA"/>
</dbReference>
<feature type="signal peptide" evidence="1">
    <location>
        <begin position="1"/>
        <end position="31"/>
    </location>
</feature>
<dbReference type="PROSITE" id="PS51257">
    <property type="entry name" value="PROKAR_LIPOPROTEIN"/>
    <property type="match status" value="1"/>
</dbReference>
<evidence type="ECO:0000256" key="1">
    <source>
        <dbReference type="SAM" id="SignalP"/>
    </source>
</evidence>
<dbReference type="AlphaFoldDB" id="A0A916N1N4"/>
<feature type="chain" id="PRO_5037471654" evidence="1">
    <location>
        <begin position="32"/>
        <end position="556"/>
    </location>
</feature>
<evidence type="ECO:0000313" key="2">
    <source>
        <dbReference type="EMBL" id="CAG4885130.1"/>
    </source>
</evidence>
<keyword evidence="3" id="KW-1185">Reference proteome</keyword>
<sequence>MKMLAGGRSYRAVMTMATVVSACWWAGTAQAYKFDTDPDWAVNFDNNIQYSVGWRTKDVDSKAGNMLGSSQGDYKFPKKGDMITNRISDFIEVQGVYKKDMGFRVTGSIWQDFAYSDEAKINPALAAMNAYPSGRFSTYTKRFYIKGSEFLDYFGFLNTKVGESQTPVQLKVGSLSQYWGNSFFFPFTNIAYSQHPIDFVKSFAQPGSEVKELFLPRRQILLSTQLTPELSLTGQYFLEFKPNRYPEGGTYFGFVDMLFSGPPGTGPLAFISPINDNLIKPKDNNGNYGIKVGWSPEWANADMGFYYRQFDDTDPWLLSVSPSTGHIQNTFAQKAKLVGFSLEKSFGLISTGLEISKRIGTALNSNVVGVPTNVGATGDLTNVIANTFIQLGKTPLWDAGILLAEISFTHLNQVTHNAQFYKGVGYAGCPAGGSWKDGCSTKNTTAFAMLFSPQWLQVFPGVDLSMPFNLQAGIKGVGAHSTGTFFPEGEVITSLGIKANYLSVHSVSLTYSHYHWRPKGTGDNGLGAGMQAYTGGAGPVMLNDRDWLQLQFKTSF</sequence>
<protein>
    <submittedName>
        <fullName evidence="2">Anaerobic dehydrogenases, typically selenocysteine-containing</fullName>
    </submittedName>
</protein>
<reference evidence="2" key="1">
    <citation type="submission" date="2021-04" db="EMBL/GenBank/DDBJ databases">
        <authorList>
            <person name="Hornung B."/>
        </authorList>
    </citation>
    <scope>NUCLEOTIDE SEQUENCE</scope>
    <source>
        <strain evidence="2">G5G6</strain>
    </source>
</reference>